<evidence type="ECO:0000313" key="4">
    <source>
        <dbReference type="Proteomes" id="UP000230251"/>
    </source>
</evidence>
<evidence type="ECO:0000256" key="1">
    <source>
        <dbReference type="ARBA" id="ARBA00007435"/>
    </source>
</evidence>
<reference evidence="4" key="1">
    <citation type="submission" date="2017-09" db="EMBL/GenBank/DDBJ databases">
        <title>Depth-based differentiation of microbial function through sediment-hosted aquifers and enrichment of novel symbionts in the deep terrestrial subsurface.</title>
        <authorList>
            <person name="Probst A.J."/>
            <person name="Ladd B."/>
            <person name="Jarett J.K."/>
            <person name="Geller-Mcgrath D.E."/>
            <person name="Sieber C.M.K."/>
            <person name="Emerson J.B."/>
            <person name="Anantharaman K."/>
            <person name="Thomas B.C."/>
            <person name="Malmstrom R."/>
            <person name="Stieglmeier M."/>
            <person name="Klingl A."/>
            <person name="Woyke T."/>
            <person name="Ryan C.M."/>
            <person name="Banfield J.F."/>
        </authorList>
    </citation>
    <scope>NUCLEOTIDE SEQUENCE [LARGE SCALE GENOMIC DNA]</scope>
</reference>
<protein>
    <submittedName>
        <fullName evidence="3">Excinuclease ABC subunit C</fullName>
    </submittedName>
</protein>
<dbReference type="PANTHER" id="PTHR34477">
    <property type="entry name" value="UPF0213 PROTEIN YHBQ"/>
    <property type="match status" value="1"/>
</dbReference>
<dbReference type="CDD" id="cd10449">
    <property type="entry name" value="GIY-YIG_SLX1_like"/>
    <property type="match status" value="1"/>
</dbReference>
<sequence length="98" mass="11704">MYFVYILYSHKDGKLYIGYTSDIQQRITMHKKGLVPSTKNRLPLQLIGFESFLSQSDAKRREKYLKGGHGREQFKVQYQDTFKKICYRYRYLITIHGA</sequence>
<gene>
    <name evidence="3" type="ORF">CO057_02045</name>
</gene>
<dbReference type="PANTHER" id="PTHR34477:SF5">
    <property type="entry name" value="BSL5627 PROTEIN"/>
    <property type="match status" value="1"/>
</dbReference>
<evidence type="ECO:0000313" key="3">
    <source>
        <dbReference type="EMBL" id="PJC24590.1"/>
    </source>
</evidence>
<feature type="domain" description="GIY-YIG" evidence="2">
    <location>
        <begin position="1"/>
        <end position="76"/>
    </location>
</feature>
<dbReference type="EMBL" id="PFSI01000032">
    <property type="protein sequence ID" value="PJC24590.1"/>
    <property type="molecule type" value="Genomic_DNA"/>
</dbReference>
<dbReference type="Pfam" id="PF01541">
    <property type="entry name" value="GIY-YIG"/>
    <property type="match status" value="1"/>
</dbReference>
<dbReference type="PROSITE" id="PS50164">
    <property type="entry name" value="GIY_YIG"/>
    <property type="match status" value="1"/>
</dbReference>
<dbReference type="Proteomes" id="UP000230251">
    <property type="component" value="Unassembled WGS sequence"/>
</dbReference>
<dbReference type="AlphaFoldDB" id="A0A2M8EPC4"/>
<dbReference type="InterPro" id="IPR050190">
    <property type="entry name" value="UPF0213_domain"/>
</dbReference>
<dbReference type="Gene3D" id="3.40.1440.10">
    <property type="entry name" value="GIY-YIG endonuclease"/>
    <property type="match status" value="1"/>
</dbReference>
<dbReference type="SUPFAM" id="SSF82771">
    <property type="entry name" value="GIY-YIG endonuclease"/>
    <property type="match status" value="1"/>
</dbReference>
<name>A0A2M8EPC4_9BACT</name>
<comment type="similarity">
    <text evidence="1">Belongs to the UPF0213 family.</text>
</comment>
<evidence type="ECO:0000259" key="2">
    <source>
        <dbReference type="PROSITE" id="PS50164"/>
    </source>
</evidence>
<comment type="caution">
    <text evidence="3">The sequence shown here is derived from an EMBL/GenBank/DDBJ whole genome shotgun (WGS) entry which is preliminary data.</text>
</comment>
<accession>A0A2M8EPC4</accession>
<organism evidence="3 4">
    <name type="scientific">Candidatus Uhrbacteria bacterium CG_4_9_14_0_2_um_filter_41_50</name>
    <dbReference type="NCBI Taxonomy" id="1975031"/>
    <lineage>
        <taxon>Bacteria</taxon>
        <taxon>Candidatus Uhriibacteriota</taxon>
    </lineage>
</organism>
<dbReference type="InterPro" id="IPR035901">
    <property type="entry name" value="GIY-YIG_endonuc_sf"/>
</dbReference>
<dbReference type="InterPro" id="IPR000305">
    <property type="entry name" value="GIY-YIG_endonuc"/>
</dbReference>
<proteinExistence type="inferred from homology"/>